<feature type="signal peptide" evidence="1">
    <location>
        <begin position="1"/>
        <end position="23"/>
    </location>
</feature>
<reference evidence="2 3" key="1">
    <citation type="submission" date="2020-08" db="EMBL/GenBank/DDBJ databases">
        <title>Genomic Encyclopedia of Type Strains, Phase IV (KMG-IV): sequencing the most valuable type-strain genomes for metagenomic binning, comparative biology and taxonomic classification.</title>
        <authorList>
            <person name="Goeker M."/>
        </authorList>
    </citation>
    <scope>NUCLEOTIDE SEQUENCE [LARGE SCALE GENOMIC DNA]</scope>
    <source>
        <strain evidence="2 3">DSM 102983</strain>
    </source>
</reference>
<proteinExistence type="predicted"/>
<dbReference type="PROSITE" id="PS51257">
    <property type="entry name" value="PROKAR_LIPOPROTEIN"/>
    <property type="match status" value="1"/>
</dbReference>
<evidence type="ECO:0000256" key="1">
    <source>
        <dbReference type="SAM" id="SignalP"/>
    </source>
</evidence>
<dbReference type="Proteomes" id="UP000533637">
    <property type="component" value="Unassembled WGS sequence"/>
</dbReference>
<organism evidence="2 3">
    <name type="scientific">Parabacteroides faecis</name>
    <dbReference type="NCBI Taxonomy" id="1217282"/>
    <lineage>
        <taxon>Bacteria</taxon>
        <taxon>Pseudomonadati</taxon>
        <taxon>Bacteroidota</taxon>
        <taxon>Bacteroidia</taxon>
        <taxon>Bacteroidales</taxon>
        <taxon>Tannerellaceae</taxon>
        <taxon>Parabacteroides</taxon>
    </lineage>
</organism>
<keyword evidence="1" id="KW-0732">Signal</keyword>
<evidence type="ECO:0000313" key="3">
    <source>
        <dbReference type="Proteomes" id="UP000533637"/>
    </source>
</evidence>
<dbReference type="RefSeq" id="WP_122375781.1">
    <property type="nucleotide sequence ID" value="NZ_BMPB01000001.1"/>
</dbReference>
<accession>A0ABR6KKW0</accession>
<comment type="caution">
    <text evidence="2">The sequence shown here is derived from an EMBL/GenBank/DDBJ whole genome shotgun (WGS) entry which is preliminary data.</text>
</comment>
<feature type="chain" id="PRO_5046382830" description="DUF4848 domain-containing protein" evidence="1">
    <location>
        <begin position="24"/>
        <end position="235"/>
    </location>
</feature>
<evidence type="ECO:0000313" key="2">
    <source>
        <dbReference type="EMBL" id="MBB4621998.1"/>
    </source>
</evidence>
<evidence type="ECO:0008006" key="4">
    <source>
        <dbReference type="Google" id="ProtNLM"/>
    </source>
</evidence>
<name>A0ABR6KKW0_9BACT</name>
<keyword evidence="3" id="KW-1185">Reference proteome</keyword>
<sequence length="235" mass="26205">MRTLNLKFPLLLLLVAVCAVLSACRFDEDEKMYSSRSYDETYALLRPYILVNESDEFELSAGKEVTDLLRIYPGHISKLKGELYDINLQIKKALNDPLCSQVLMVTERQGALIKKTAPNLKYEISSNEPDIITTRADAYMTIDSDQGGSAVFTGGAQVRSDISMYPGSASPYVLNFHCKTGELREGENYICWTGTVGSTLTNWWYANNPDGNNTRWSYNADDLGGGAYGSAVFQW</sequence>
<gene>
    <name evidence="2" type="ORF">GGQ57_001895</name>
</gene>
<protein>
    <recommendedName>
        <fullName evidence="4">DUF4848 domain-containing protein</fullName>
    </recommendedName>
</protein>
<dbReference type="EMBL" id="JACHOC010000003">
    <property type="protein sequence ID" value="MBB4621998.1"/>
    <property type="molecule type" value="Genomic_DNA"/>
</dbReference>